<dbReference type="Proteomes" id="UP000682802">
    <property type="component" value="Chromosome 1"/>
</dbReference>
<dbReference type="CDD" id="cd17748">
    <property type="entry name" value="BRCT_DNA_ligase_like"/>
    <property type="match status" value="1"/>
</dbReference>
<dbReference type="InterPro" id="IPR013520">
    <property type="entry name" value="Ribonucl_H"/>
</dbReference>
<dbReference type="PANTHER" id="PTHR30231:SF42">
    <property type="entry name" value="EXONUCLEASE"/>
    <property type="match status" value="1"/>
</dbReference>
<evidence type="ECO:0000313" key="2">
    <source>
        <dbReference type="EMBL" id="QWG09063.1"/>
    </source>
</evidence>
<dbReference type="Pfam" id="PF00533">
    <property type="entry name" value="BRCT"/>
    <property type="match status" value="1"/>
</dbReference>
<name>A0ABX8H078_9BACT</name>
<dbReference type="CDD" id="cd06130">
    <property type="entry name" value="DNA_pol_III_epsilon_like"/>
    <property type="match status" value="1"/>
</dbReference>
<dbReference type="PROSITE" id="PS50172">
    <property type="entry name" value="BRCT"/>
    <property type="match status" value="1"/>
</dbReference>
<dbReference type="InterPro" id="IPR001357">
    <property type="entry name" value="BRCT_dom"/>
</dbReference>
<dbReference type="EMBL" id="CP076128">
    <property type="protein sequence ID" value="QWG09063.1"/>
    <property type="molecule type" value="Genomic_DNA"/>
</dbReference>
<evidence type="ECO:0000313" key="3">
    <source>
        <dbReference type="Proteomes" id="UP000682802"/>
    </source>
</evidence>
<gene>
    <name evidence="2" type="ORF">KM029_08995</name>
</gene>
<dbReference type="Gene3D" id="3.40.50.10190">
    <property type="entry name" value="BRCT domain"/>
    <property type="match status" value="1"/>
</dbReference>
<dbReference type="InterPro" id="IPR012337">
    <property type="entry name" value="RNaseH-like_sf"/>
</dbReference>
<accession>A0ABX8H078</accession>
<proteinExistence type="predicted"/>
<dbReference type="InterPro" id="IPR036420">
    <property type="entry name" value="BRCT_dom_sf"/>
</dbReference>
<organism evidence="2 3">
    <name type="scientific">Flammeovirga kamogawensis</name>
    <dbReference type="NCBI Taxonomy" id="373891"/>
    <lineage>
        <taxon>Bacteria</taxon>
        <taxon>Pseudomonadati</taxon>
        <taxon>Bacteroidota</taxon>
        <taxon>Cytophagia</taxon>
        <taxon>Cytophagales</taxon>
        <taxon>Flammeovirgaceae</taxon>
        <taxon>Flammeovirga</taxon>
    </lineage>
</organism>
<dbReference type="Gene3D" id="3.30.420.10">
    <property type="entry name" value="Ribonuclease H-like superfamily/Ribonuclease H"/>
    <property type="match status" value="1"/>
</dbReference>
<dbReference type="Pfam" id="PF00929">
    <property type="entry name" value="RNase_T"/>
    <property type="match status" value="1"/>
</dbReference>
<feature type="domain" description="BRCT" evidence="1">
    <location>
        <begin position="192"/>
        <end position="274"/>
    </location>
</feature>
<dbReference type="RefSeq" id="WP_158631011.1">
    <property type="nucleotide sequence ID" value="NZ_CP076128.1"/>
</dbReference>
<dbReference type="SUPFAM" id="SSF52113">
    <property type="entry name" value="BRCT domain"/>
    <property type="match status" value="1"/>
</dbReference>
<dbReference type="SUPFAM" id="SSF53098">
    <property type="entry name" value="Ribonuclease H-like"/>
    <property type="match status" value="1"/>
</dbReference>
<sequence length="279" mass="31579">MEFTAIDFETAHGARWSICQVGIVRVKNGVIIDRYESLIRPPDNRYHAFNTTIHGITAEMTANAPSLFDIWDEMKPYIEGQLIVAHNAGFDVSALEQTLELYDLDIPSFEYDCTYKLTGAALDDICYTYGWELKHHDALADAEACAKMYIELLSEKQLPVFEKNPFKKKKKTAPYRTQLSGEILRPDFDNADPDSPFYRQKVVITGVFDTWERLELATILKGLGAKINTNISGQTNLVMVGEDPGPSKLQKVRTLNQQGKDIQILKEQELKEILSIVNS</sequence>
<reference evidence="2 3" key="1">
    <citation type="submission" date="2021-05" db="EMBL/GenBank/DDBJ databases">
        <title>Comparative genomic studies on the polysaccharide-degrading batcterial strains of the Flammeovirga genus.</title>
        <authorList>
            <person name="Zewei F."/>
            <person name="Zheng Z."/>
            <person name="Yu L."/>
            <person name="Ruyue G."/>
            <person name="Yanhong M."/>
            <person name="Yuanyuan C."/>
            <person name="Jingyan G."/>
            <person name="Wenjun H."/>
        </authorList>
    </citation>
    <scope>NUCLEOTIDE SEQUENCE [LARGE SCALE GENOMIC DNA]</scope>
    <source>
        <strain evidence="2 3">YS10</strain>
    </source>
</reference>
<keyword evidence="3" id="KW-1185">Reference proteome</keyword>
<dbReference type="InterPro" id="IPR036397">
    <property type="entry name" value="RNaseH_sf"/>
</dbReference>
<protein>
    <submittedName>
        <fullName evidence="2">3'-5' exoribonuclease</fullName>
    </submittedName>
</protein>
<dbReference type="PANTHER" id="PTHR30231">
    <property type="entry name" value="DNA POLYMERASE III SUBUNIT EPSILON"/>
    <property type="match status" value="1"/>
</dbReference>
<dbReference type="SMART" id="SM00479">
    <property type="entry name" value="EXOIII"/>
    <property type="match status" value="1"/>
</dbReference>
<evidence type="ECO:0000259" key="1">
    <source>
        <dbReference type="PROSITE" id="PS50172"/>
    </source>
</evidence>